<dbReference type="Pfam" id="PF07727">
    <property type="entry name" value="RVT_2"/>
    <property type="match status" value="1"/>
</dbReference>
<gene>
    <name evidence="2" type="ORF">KK1_013688</name>
</gene>
<evidence type="ECO:0000259" key="1">
    <source>
        <dbReference type="Pfam" id="PF07727"/>
    </source>
</evidence>
<accession>A0A151TJZ0</accession>
<organism evidence="2 3">
    <name type="scientific">Cajanus cajan</name>
    <name type="common">Pigeon pea</name>
    <name type="synonym">Cajanus indicus</name>
    <dbReference type="NCBI Taxonomy" id="3821"/>
    <lineage>
        <taxon>Eukaryota</taxon>
        <taxon>Viridiplantae</taxon>
        <taxon>Streptophyta</taxon>
        <taxon>Embryophyta</taxon>
        <taxon>Tracheophyta</taxon>
        <taxon>Spermatophyta</taxon>
        <taxon>Magnoliopsida</taxon>
        <taxon>eudicotyledons</taxon>
        <taxon>Gunneridae</taxon>
        <taxon>Pentapetalae</taxon>
        <taxon>rosids</taxon>
        <taxon>fabids</taxon>
        <taxon>Fabales</taxon>
        <taxon>Fabaceae</taxon>
        <taxon>Papilionoideae</taxon>
        <taxon>50 kb inversion clade</taxon>
        <taxon>NPAAA clade</taxon>
        <taxon>indigoferoid/millettioid clade</taxon>
        <taxon>Phaseoleae</taxon>
        <taxon>Cajanus</taxon>
    </lineage>
</organism>
<dbReference type="PANTHER" id="PTHR11439:SF463">
    <property type="entry name" value="REVERSE TRANSCRIPTASE TY1_COPIA-TYPE DOMAIN-CONTAINING PROTEIN"/>
    <property type="match status" value="1"/>
</dbReference>
<keyword evidence="3" id="KW-1185">Reference proteome</keyword>
<dbReference type="AlphaFoldDB" id="A0A151TJZ0"/>
<dbReference type="EMBL" id="CM003608">
    <property type="protein sequence ID" value="KYP67360.1"/>
    <property type="molecule type" value="Genomic_DNA"/>
</dbReference>
<dbReference type="CDD" id="cd09272">
    <property type="entry name" value="RNase_HI_RT_Ty1"/>
    <property type="match status" value="1"/>
</dbReference>
<name>A0A151TJZ0_CAJCA</name>
<feature type="non-terminal residue" evidence="2">
    <location>
        <position position="1"/>
    </location>
</feature>
<dbReference type="SUPFAM" id="SSF56672">
    <property type="entry name" value="DNA/RNA polymerases"/>
    <property type="match status" value="1"/>
</dbReference>
<dbReference type="PANTHER" id="PTHR11439">
    <property type="entry name" value="GAG-POL-RELATED RETROTRANSPOSON"/>
    <property type="match status" value="1"/>
</dbReference>
<protein>
    <submittedName>
        <fullName evidence="2">Retrovirus-related Pol polyprotein from transposon TNT 1-94</fullName>
    </submittedName>
</protein>
<proteinExistence type="predicted"/>
<feature type="domain" description="Reverse transcriptase Ty1/copia-type" evidence="1">
    <location>
        <begin position="1"/>
        <end position="161"/>
    </location>
</feature>
<dbReference type="InterPro" id="IPR013103">
    <property type="entry name" value="RVT_2"/>
</dbReference>
<evidence type="ECO:0000313" key="3">
    <source>
        <dbReference type="Proteomes" id="UP000075243"/>
    </source>
</evidence>
<dbReference type="Gramene" id="C.cajan_13280.t">
    <property type="protein sequence ID" value="C.cajan_13280.t.cds1"/>
    <property type="gene ID" value="C.cajan_13280"/>
</dbReference>
<dbReference type="InterPro" id="IPR043502">
    <property type="entry name" value="DNA/RNA_pol_sf"/>
</dbReference>
<reference evidence="2 3" key="1">
    <citation type="journal article" date="2012" name="Nat. Biotechnol.">
        <title>Draft genome sequence of pigeonpea (Cajanus cajan), an orphan legume crop of resource-poor farmers.</title>
        <authorList>
            <person name="Varshney R.K."/>
            <person name="Chen W."/>
            <person name="Li Y."/>
            <person name="Bharti A.K."/>
            <person name="Saxena R.K."/>
            <person name="Schlueter J.A."/>
            <person name="Donoghue M.T."/>
            <person name="Azam S."/>
            <person name="Fan G."/>
            <person name="Whaley A.M."/>
            <person name="Farmer A.D."/>
            <person name="Sheridan J."/>
            <person name="Iwata A."/>
            <person name="Tuteja R."/>
            <person name="Penmetsa R.V."/>
            <person name="Wu W."/>
            <person name="Upadhyaya H.D."/>
            <person name="Yang S.P."/>
            <person name="Shah T."/>
            <person name="Saxena K.B."/>
            <person name="Michael T."/>
            <person name="McCombie W.R."/>
            <person name="Yang B."/>
            <person name="Zhang G."/>
            <person name="Yang H."/>
            <person name="Wang J."/>
            <person name="Spillane C."/>
            <person name="Cook D.R."/>
            <person name="May G.D."/>
            <person name="Xu X."/>
            <person name="Jackson S.A."/>
        </authorList>
    </citation>
    <scope>NUCLEOTIDE SEQUENCE [LARGE SCALE GENOMIC DNA]</scope>
    <source>
        <strain evidence="3">cv. Asha</strain>
    </source>
</reference>
<sequence length="403" mass="45355">LDVNNAFLHGDLHEEVYMTLPPGMYQNQSNKVCRLHKSLYGLKQASRQWPARLSTFLISHGYKQCSTDYSLFLKHNFNSFTALLVYVDDIVLTRNDLAEITNITQLLDVAFKIKDLGDLRFFLGFEVARSSSGINLCQRKYAFDILTDSGMLGSKPVSTPTDYTTKLHQTAGSPLSDVDASSFRRLIGRLIYLTNTRPDISYAVQHLSQYVSHPTTAHQQAANRILRYIKGSPRAGVFFSSSNILQLKAFSDSDWAGCLDTRRSITDFSVYLGSSLISWKSKKQATVSRSSSEAEYRAMASVVCELQWLTFLLKDIGISFIQPAVLYCDNKSALHIAANPVFHERTKHIEIDCHIIREKVQYGLVKLLPVTSANQLADIYTKALSPAAFKFLYVKLGMHDIHS</sequence>
<dbReference type="Proteomes" id="UP000075243">
    <property type="component" value="Chromosome 6"/>
</dbReference>
<evidence type="ECO:0000313" key="2">
    <source>
        <dbReference type="EMBL" id="KYP67360.1"/>
    </source>
</evidence>